<reference evidence="5 6" key="1">
    <citation type="submission" date="2019-12" db="EMBL/GenBank/DDBJ databases">
        <authorList>
            <person name="Alioto T."/>
            <person name="Alioto T."/>
            <person name="Gomez Garrido J."/>
        </authorList>
    </citation>
    <scope>NUCLEOTIDE SEQUENCE [LARGE SCALE GENOMIC DNA]</scope>
</reference>
<dbReference type="GO" id="GO:0016998">
    <property type="term" value="P:cell wall macromolecule catabolic process"/>
    <property type="evidence" value="ECO:0007669"/>
    <property type="project" value="InterPro"/>
</dbReference>
<dbReference type="InterPro" id="IPR000726">
    <property type="entry name" value="Glyco_hydro_19_cat"/>
</dbReference>
<name>A0A8S0V613_OLEEU</name>
<comment type="function">
    <text evidence="1">Defense against chitin-containing fungal pathogens.</text>
</comment>
<sequence length="213" mass="22856">MVNCHYSINAHRGFGVTIRAINPSECAGGNPSAVNARVGFYEDYCNQFQVDLGTYLTCNLASEAISSVAIKMVNCHYSINAHRGFGVTIRAINPSECAGGNPSAVNARVGFYEDYCNQFQVDLGTYLTCNLASEAISSVAIKMVNCHYSINAHRGFGVTIRAINPSECAGGNPSAVNARVGFYEDYCNQFQVDLGTYLTCNLASEAISSVAIK</sequence>
<dbReference type="EMBL" id="CACTIH010009132">
    <property type="protein sequence ID" value="CAA3025380.1"/>
    <property type="molecule type" value="Genomic_DNA"/>
</dbReference>
<keyword evidence="2" id="KW-0611">Plant defense</keyword>
<dbReference type="GO" id="GO:0006032">
    <property type="term" value="P:chitin catabolic process"/>
    <property type="evidence" value="ECO:0007669"/>
    <property type="project" value="UniProtKB-KW"/>
</dbReference>
<dbReference type="GO" id="GO:0006952">
    <property type="term" value="P:defense response"/>
    <property type="evidence" value="ECO:0007669"/>
    <property type="project" value="UniProtKB-KW"/>
</dbReference>
<evidence type="ECO:0000256" key="1">
    <source>
        <dbReference type="ARBA" id="ARBA00003102"/>
    </source>
</evidence>
<keyword evidence="3" id="KW-0624">Polysaccharide degradation</keyword>
<feature type="non-terminal residue" evidence="5">
    <location>
        <position position="1"/>
    </location>
</feature>
<dbReference type="PANTHER" id="PTHR22595">
    <property type="entry name" value="CHITINASE-RELATED"/>
    <property type="match status" value="1"/>
</dbReference>
<dbReference type="GO" id="GO:0004568">
    <property type="term" value="F:chitinase activity"/>
    <property type="evidence" value="ECO:0007669"/>
    <property type="project" value="InterPro"/>
</dbReference>
<keyword evidence="6" id="KW-1185">Reference proteome</keyword>
<feature type="domain" description="Glycoside hydrolase family 19 catalytic" evidence="4">
    <location>
        <begin position="9"/>
        <end position="58"/>
    </location>
</feature>
<dbReference type="AlphaFoldDB" id="A0A8S0V613"/>
<keyword evidence="3" id="KW-0146">Chitin degradation</keyword>
<dbReference type="Pfam" id="PF00182">
    <property type="entry name" value="Glyco_hydro_19"/>
    <property type="match status" value="3"/>
</dbReference>
<evidence type="ECO:0000313" key="6">
    <source>
        <dbReference type="Proteomes" id="UP000594638"/>
    </source>
</evidence>
<keyword evidence="3" id="KW-0119">Carbohydrate metabolism</keyword>
<evidence type="ECO:0000313" key="5">
    <source>
        <dbReference type="EMBL" id="CAA3025380.1"/>
    </source>
</evidence>
<dbReference type="Gramene" id="OE9D002902T1">
    <property type="protein sequence ID" value="OE9D002902C1"/>
    <property type="gene ID" value="OE9D002902"/>
</dbReference>
<feature type="domain" description="Glycoside hydrolase family 19 catalytic" evidence="4">
    <location>
        <begin position="150"/>
        <end position="200"/>
    </location>
</feature>
<evidence type="ECO:0000256" key="2">
    <source>
        <dbReference type="ARBA" id="ARBA00022821"/>
    </source>
</evidence>
<gene>
    <name evidence="5" type="ORF">OLEA9_D002902</name>
</gene>
<dbReference type="Proteomes" id="UP000594638">
    <property type="component" value="Unassembled WGS sequence"/>
</dbReference>
<feature type="domain" description="Glycoside hydrolase family 19 catalytic" evidence="4">
    <location>
        <begin position="79"/>
        <end position="129"/>
    </location>
</feature>
<dbReference type="OrthoDB" id="5985073at2759"/>
<dbReference type="Gene3D" id="1.10.530.10">
    <property type="match status" value="3"/>
</dbReference>
<accession>A0A8S0V613</accession>
<protein>
    <submittedName>
        <fullName evidence="5">Endochitinase EP3-like</fullName>
    </submittedName>
</protein>
<dbReference type="SUPFAM" id="SSF53955">
    <property type="entry name" value="Lysozyme-like"/>
    <property type="match status" value="3"/>
</dbReference>
<comment type="caution">
    <text evidence="5">The sequence shown here is derived from an EMBL/GenBank/DDBJ whole genome shotgun (WGS) entry which is preliminary data.</text>
</comment>
<dbReference type="PANTHER" id="PTHR22595:SF193">
    <property type="entry name" value="ENDOCHITINASE EP3"/>
    <property type="match status" value="1"/>
</dbReference>
<proteinExistence type="predicted"/>
<evidence type="ECO:0000259" key="4">
    <source>
        <dbReference type="Pfam" id="PF00182"/>
    </source>
</evidence>
<dbReference type="InterPro" id="IPR023346">
    <property type="entry name" value="Lysozyme-like_dom_sf"/>
</dbReference>
<evidence type="ECO:0000256" key="3">
    <source>
        <dbReference type="ARBA" id="ARBA00023024"/>
    </source>
</evidence>
<organism evidence="5 6">
    <name type="scientific">Olea europaea subsp. europaea</name>
    <dbReference type="NCBI Taxonomy" id="158383"/>
    <lineage>
        <taxon>Eukaryota</taxon>
        <taxon>Viridiplantae</taxon>
        <taxon>Streptophyta</taxon>
        <taxon>Embryophyta</taxon>
        <taxon>Tracheophyta</taxon>
        <taxon>Spermatophyta</taxon>
        <taxon>Magnoliopsida</taxon>
        <taxon>eudicotyledons</taxon>
        <taxon>Gunneridae</taxon>
        <taxon>Pentapetalae</taxon>
        <taxon>asterids</taxon>
        <taxon>lamiids</taxon>
        <taxon>Lamiales</taxon>
        <taxon>Oleaceae</taxon>
        <taxon>Oleeae</taxon>
        <taxon>Olea</taxon>
    </lineage>
</organism>